<name>A0AAW1SHX0_9CHLO</name>
<reference evidence="1 2" key="1">
    <citation type="journal article" date="2024" name="Nat. Commun.">
        <title>Phylogenomics reveals the evolutionary origins of lichenization in chlorophyte algae.</title>
        <authorList>
            <person name="Puginier C."/>
            <person name="Libourel C."/>
            <person name="Otte J."/>
            <person name="Skaloud P."/>
            <person name="Haon M."/>
            <person name="Grisel S."/>
            <person name="Petersen M."/>
            <person name="Berrin J.G."/>
            <person name="Delaux P.M."/>
            <person name="Dal Grande F."/>
            <person name="Keller J."/>
        </authorList>
    </citation>
    <scope>NUCLEOTIDE SEQUENCE [LARGE SCALE GENOMIC DNA]</scope>
    <source>
        <strain evidence="1 2">SAG 2145</strain>
    </source>
</reference>
<proteinExistence type="predicted"/>
<sequence length="227" mass="25500">MKVVPDFPFCSLLEDLLTLSNDEYGIACLPGWNLDDFGTDGIEGLLLAAQGEQLLGEQEAGFKHPVAAVFTLQDAEAVVQKRSTVLHVYLTTASMRWGDTAPDEIGVFLDYLECGRGILDMHDTLITDPETGDPLAWRIDWQVDAFDRAWIAAEVSPDPYAILDYYDAIWFQQRCRLLAKQALITWKREVVENNACRALAPALLHWAAQPNGPIFKVAKRTFDQMRL</sequence>
<gene>
    <name evidence="1" type="ORF">WJX74_010699</name>
</gene>
<dbReference type="EMBL" id="JALJOS010000001">
    <property type="protein sequence ID" value="KAK9845111.1"/>
    <property type="molecule type" value="Genomic_DNA"/>
</dbReference>
<dbReference type="AlphaFoldDB" id="A0AAW1SHX0"/>
<dbReference type="Proteomes" id="UP001438707">
    <property type="component" value="Unassembled WGS sequence"/>
</dbReference>
<comment type="caution">
    <text evidence="1">The sequence shown here is derived from an EMBL/GenBank/DDBJ whole genome shotgun (WGS) entry which is preliminary data.</text>
</comment>
<evidence type="ECO:0000313" key="2">
    <source>
        <dbReference type="Proteomes" id="UP001438707"/>
    </source>
</evidence>
<evidence type="ECO:0000313" key="1">
    <source>
        <dbReference type="EMBL" id="KAK9845111.1"/>
    </source>
</evidence>
<protein>
    <submittedName>
        <fullName evidence="1">Uncharacterized protein</fullName>
    </submittedName>
</protein>
<accession>A0AAW1SHX0</accession>
<organism evidence="1 2">
    <name type="scientific">Apatococcus lobatus</name>
    <dbReference type="NCBI Taxonomy" id="904363"/>
    <lineage>
        <taxon>Eukaryota</taxon>
        <taxon>Viridiplantae</taxon>
        <taxon>Chlorophyta</taxon>
        <taxon>core chlorophytes</taxon>
        <taxon>Trebouxiophyceae</taxon>
        <taxon>Chlorellales</taxon>
        <taxon>Chlorellaceae</taxon>
        <taxon>Apatococcus</taxon>
    </lineage>
</organism>
<keyword evidence="2" id="KW-1185">Reference proteome</keyword>